<dbReference type="EMBL" id="VFSU01000016">
    <property type="protein sequence ID" value="TPE62863.1"/>
    <property type="molecule type" value="Genomic_DNA"/>
</dbReference>
<dbReference type="SMART" id="SM00028">
    <property type="entry name" value="TPR"/>
    <property type="match status" value="4"/>
</dbReference>
<organism evidence="2 3">
    <name type="scientific">Sandaracinobacter neustonicus</name>
    <dbReference type="NCBI Taxonomy" id="1715348"/>
    <lineage>
        <taxon>Bacteria</taxon>
        <taxon>Pseudomonadati</taxon>
        <taxon>Pseudomonadota</taxon>
        <taxon>Alphaproteobacteria</taxon>
        <taxon>Sphingomonadales</taxon>
        <taxon>Sphingosinicellaceae</taxon>
        <taxon>Sandaracinobacter</taxon>
    </lineage>
</organism>
<sequence length="253" mass="26183">MRTALMILLLAAAPALAQEAYDPSLDPKRYDGCVRAIPTDAAKAEEFAVQWQGMGGGLPARHCQALAQLQQGKNAAAALTLAKAAQAAEAQKSPMAADFWGQAGNAALLAGDARGAVAHFSSGIVAAGEFAPVRTANLLIDRARANTELKELKSARADLDKATSLAPTEPTGWLLSATLARRQDDLARARTDIAKAAELAPKDADVQFEQGAILAASGDIPGARKLWGQVVQQSPGTDAATLAARALNEAPAQ</sequence>
<dbReference type="InterPro" id="IPR019734">
    <property type="entry name" value="TPR_rpt"/>
</dbReference>
<accession>A0A501XR98</accession>
<evidence type="ECO:0000313" key="3">
    <source>
        <dbReference type="Proteomes" id="UP000319897"/>
    </source>
</evidence>
<keyword evidence="3" id="KW-1185">Reference proteome</keyword>
<dbReference type="SUPFAM" id="SSF48452">
    <property type="entry name" value="TPR-like"/>
    <property type="match status" value="1"/>
</dbReference>
<reference evidence="2 3" key="1">
    <citation type="submission" date="2019-06" db="EMBL/GenBank/DDBJ databases">
        <authorList>
            <person name="Lee I."/>
            <person name="Jang G.I."/>
            <person name="Hwang C.Y."/>
        </authorList>
    </citation>
    <scope>NUCLEOTIDE SEQUENCE [LARGE SCALE GENOMIC DNA]</scope>
    <source>
        <strain evidence="2 3">PAMC 28131</strain>
    </source>
</reference>
<dbReference type="Proteomes" id="UP000319897">
    <property type="component" value="Unassembled WGS sequence"/>
</dbReference>
<keyword evidence="1" id="KW-0732">Signal</keyword>
<dbReference type="InterPro" id="IPR011990">
    <property type="entry name" value="TPR-like_helical_dom_sf"/>
</dbReference>
<dbReference type="OrthoDB" id="7566477at2"/>
<evidence type="ECO:0000313" key="2">
    <source>
        <dbReference type="EMBL" id="TPE62863.1"/>
    </source>
</evidence>
<name>A0A501XR98_9SPHN</name>
<dbReference type="AlphaFoldDB" id="A0A501XR98"/>
<proteinExistence type="predicted"/>
<dbReference type="Gene3D" id="1.25.40.10">
    <property type="entry name" value="Tetratricopeptide repeat domain"/>
    <property type="match status" value="1"/>
</dbReference>
<protein>
    <submittedName>
        <fullName evidence="2">Uncharacterized protein</fullName>
    </submittedName>
</protein>
<feature type="chain" id="PRO_5021298963" evidence="1">
    <location>
        <begin position="18"/>
        <end position="253"/>
    </location>
</feature>
<gene>
    <name evidence="2" type="ORF">FJQ54_04905</name>
</gene>
<evidence type="ECO:0000256" key="1">
    <source>
        <dbReference type="SAM" id="SignalP"/>
    </source>
</evidence>
<dbReference type="RefSeq" id="WP_140927302.1">
    <property type="nucleotide sequence ID" value="NZ_VFSU01000016.1"/>
</dbReference>
<feature type="signal peptide" evidence="1">
    <location>
        <begin position="1"/>
        <end position="17"/>
    </location>
</feature>
<comment type="caution">
    <text evidence="2">The sequence shown here is derived from an EMBL/GenBank/DDBJ whole genome shotgun (WGS) entry which is preliminary data.</text>
</comment>